<accession>A0A8H3HE89</accession>
<proteinExistence type="predicted"/>
<comment type="caution">
    <text evidence="1">The sequence shown here is derived from an EMBL/GenBank/DDBJ whole genome shotgun (WGS) entry which is preliminary data.</text>
</comment>
<dbReference type="AlphaFoldDB" id="A0A8H3HE89"/>
<evidence type="ECO:0000313" key="2">
    <source>
        <dbReference type="Proteomes" id="UP000663843"/>
    </source>
</evidence>
<reference evidence="1" key="1">
    <citation type="submission" date="2021-01" db="EMBL/GenBank/DDBJ databases">
        <authorList>
            <person name="Kaushik A."/>
        </authorList>
    </citation>
    <scope>NUCLEOTIDE SEQUENCE</scope>
    <source>
        <strain evidence="1">AG2-2IIIB</strain>
    </source>
</reference>
<gene>
    <name evidence="1" type="ORF">RDB_LOCUS140230</name>
</gene>
<dbReference type="EMBL" id="CAJMWT010005124">
    <property type="protein sequence ID" value="CAE6501841.1"/>
    <property type="molecule type" value="Genomic_DNA"/>
</dbReference>
<name>A0A8H3HE89_9AGAM</name>
<organism evidence="1 2">
    <name type="scientific">Rhizoctonia solani</name>
    <dbReference type="NCBI Taxonomy" id="456999"/>
    <lineage>
        <taxon>Eukaryota</taxon>
        <taxon>Fungi</taxon>
        <taxon>Dikarya</taxon>
        <taxon>Basidiomycota</taxon>
        <taxon>Agaricomycotina</taxon>
        <taxon>Agaricomycetes</taxon>
        <taxon>Cantharellales</taxon>
        <taxon>Ceratobasidiaceae</taxon>
        <taxon>Rhizoctonia</taxon>
    </lineage>
</organism>
<protein>
    <submittedName>
        <fullName evidence="1">Uncharacterized protein</fullName>
    </submittedName>
</protein>
<sequence length="291" mass="32872">MILARGRMSPHLSTLCVQAAAPDCMPLGAMDTMMVQQALMRCTKLSVLELCLGPGDLGVELIPDLHIPSLRAFSTDLTVDVHLCMFLERHPAIQELHIGTDIATGTNVFVHEHMLPNLQALEAPISFATMLVPYRPVSRLKVWASYGVVQDIAISDALRLISCMRLSTANIVSFRFEDGPPYTPTIHQCGAEFSRHMRLLGLLFIDREDEDQAIQLAHLAPDLEVIQFDNAMANRRTSLEQRDFVLRLAKAFKSLWLVSFEDDYQKTYWGKLKNNKWTRQASAPLDLWRNL</sequence>
<dbReference type="Proteomes" id="UP000663843">
    <property type="component" value="Unassembled WGS sequence"/>
</dbReference>
<evidence type="ECO:0000313" key="1">
    <source>
        <dbReference type="EMBL" id="CAE6501841.1"/>
    </source>
</evidence>